<evidence type="ECO:0000313" key="3">
    <source>
        <dbReference type="Proteomes" id="UP000238378"/>
    </source>
</evidence>
<proteinExistence type="predicted"/>
<dbReference type="EMBL" id="PVOB01000025">
    <property type="protein sequence ID" value="PRO95990.1"/>
    <property type="molecule type" value="Genomic_DNA"/>
</dbReference>
<evidence type="ECO:0008006" key="5">
    <source>
        <dbReference type="Google" id="ProtNLM"/>
    </source>
</evidence>
<dbReference type="InterPro" id="IPR035985">
    <property type="entry name" value="Ubiquitin-activating_enz"/>
</dbReference>
<evidence type="ECO:0000313" key="4">
    <source>
        <dbReference type="Proteomes" id="UP001151834"/>
    </source>
</evidence>
<reference evidence="1" key="2">
    <citation type="submission" date="2022-11" db="EMBL/GenBank/DDBJ databases">
        <authorList>
            <person name="Wang Z."/>
        </authorList>
    </citation>
    <scope>NUCLEOTIDE SEQUENCE</scope>
    <source>
        <strain evidence="1">P2000</strain>
    </source>
</reference>
<reference evidence="1" key="3">
    <citation type="journal article" date="2023" name="Front Nutr">
        <title>Lactiplantibacillus pentosus P2020 protects the hyperuricemia and renal inflammation in mice.</title>
        <authorList>
            <person name="Wang Z."/>
            <person name="Song L."/>
            <person name="Li X."/>
            <person name="Xiao Y."/>
            <person name="Huang Y."/>
            <person name="Zhang Y."/>
            <person name="Li J."/>
            <person name="Li M."/>
            <person name="Ren Z."/>
        </authorList>
    </citation>
    <scope>NUCLEOTIDE SEQUENCE</scope>
    <source>
        <strain evidence="1">P2000</strain>
    </source>
</reference>
<dbReference type="AlphaFoldDB" id="A0AAX6LIG6"/>
<protein>
    <recommendedName>
        <fullName evidence="5">Bacteriocin biosynthesis cyclodehydratase domain-containing protein</fullName>
    </recommendedName>
</protein>
<gene>
    <name evidence="2" type="ORF">C6Y08_01725</name>
    <name evidence="1" type="ORF">OOJ94_16285</name>
</gene>
<reference evidence="2 3" key="1">
    <citation type="submission" date="2018-03" db="EMBL/GenBank/DDBJ databases">
        <title>Draft Genome Sequences of six Lactobacillus pentosus Strains Isolated from Brines of Traditionally Fermented Spanish-Style Green Table Olives.</title>
        <authorList>
            <person name="Calero-Delgado B."/>
            <person name="Martin-Platero A.M."/>
            <person name="Perez-Pulido A.J."/>
            <person name="Benitez-Cabello A."/>
            <person name="Casimiro-Soriguer C.S."/>
            <person name="Martinez-Bueno M."/>
            <person name="Arroyo-Lopez F.N."/>
            <person name="Rodriguez-Gomez F."/>
            <person name="Bautista-Gallego J."/>
            <person name="Garrido-Fernandez A."/>
            <person name="Jimenez-Diaz R."/>
        </authorList>
    </citation>
    <scope>NUCLEOTIDE SEQUENCE [LARGE SCALE GENOMIC DNA]</scope>
    <source>
        <strain evidence="2 3">IG2</strain>
    </source>
</reference>
<evidence type="ECO:0000313" key="2">
    <source>
        <dbReference type="EMBL" id="PRO95990.1"/>
    </source>
</evidence>
<dbReference type="Proteomes" id="UP000238378">
    <property type="component" value="Unassembled WGS sequence"/>
</dbReference>
<keyword evidence="3" id="KW-1185">Reference proteome</keyword>
<dbReference type="Proteomes" id="UP001151834">
    <property type="component" value="Unassembled WGS sequence"/>
</dbReference>
<organism evidence="1 4">
    <name type="scientific">Lactiplantibacillus pentosus</name>
    <name type="common">Lactobacillus pentosus</name>
    <dbReference type="NCBI Taxonomy" id="1589"/>
    <lineage>
        <taxon>Bacteria</taxon>
        <taxon>Bacillati</taxon>
        <taxon>Bacillota</taxon>
        <taxon>Bacilli</taxon>
        <taxon>Lactobacillales</taxon>
        <taxon>Lactobacillaceae</taxon>
        <taxon>Lactiplantibacillus</taxon>
    </lineage>
</organism>
<name>A0AAX6LIG6_LACPE</name>
<dbReference type="SUPFAM" id="SSF69572">
    <property type="entry name" value="Activating enzymes of the ubiquitin-like proteins"/>
    <property type="match status" value="1"/>
</dbReference>
<comment type="caution">
    <text evidence="1">The sequence shown here is derived from an EMBL/GenBank/DDBJ whole genome shotgun (WGS) entry which is preliminary data.</text>
</comment>
<evidence type="ECO:0000313" key="1">
    <source>
        <dbReference type="EMBL" id="MDF2314362.1"/>
    </source>
</evidence>
<dbReference type="GO" id="GO:0008641">
    <property type="term" value="F:ubiquitin-like modifier activating enzyme activity"/>
    <property type="evidence" value="ECO:0007669"/>
    <property type="project" value="InterPro"/>
</dbReference>
<dbReference type="EMBL" id="JAPEQV010000030">
    <property type="protein sequence ID" value="MDF2314362.1"/>
    <property type="molecule type" value="Genomic_DNA"/>
</dbReference>
<dbReference type="RefSeq" id="WP_105923085.1">
    <property type="nucleotide sequence ID" value="NZ_JAPEQV010000030.1"/>
</dbReference>
<accession>A0AAX6LIG6</accession>
<dbReference type="Gene3D" id="3.40.50.720">
    <property type="entry name" value="NAD(P)-binding Rossmann-like Domain"/>
    <property type="match status" value="1"/>
</dbReference>
<sequence length="359" mass="40898">MDLSKKLFINSQVELATMNDDVLVKTPFKIYKLSGENVKSELIPALPYLDKGISLQKLIKHLPINDIESFLNAVITPMVNRKWLSFEERSSTDPKLLNKNAFISLGSDGEQLQHYLQTKKVAVIGLSKFANDLVKNLHRYISNVCLFLPSNRQLGQASNYYEYNLENLDELFESLVKYDLVILTESKENSHFEKQINRIAISHGVRVMYSSTNGFNITIGPTVIPHKTGCLECLQFRKLNNNSFSKEFMAFNKGTSYGTAPYDGASVDVNTKDMMSNMITLEAIRLFMLDKNLYKSKITLEMPETLNAIVEFNSFTNTLSTNSFLKNPRCVACGEDLYLNPEIKPWMEDYTYPVKGGRR</sequence>